<dbReference type="EMBL" id="KQ964255">
    <property type="protein sequence ID" value="KXJ89382.1"/>
    <property type="molecule type" value="Genomic_DNA"/>
</dbReference>
<protein>
    <submittedName>
        <fullName evidence="3">Uncharacterized protein</fullName>
    </submittedName>
</protein>
<name>A0A136IWV3_9PEZI</name>
<gene>
    <name evidence="3" type="ORF">Micbo1qcDRAFT_165446</name>
</gene>
<evidence type="ECO:0000313" key="4">
    <source>
        <dbReference type="Proteomes" id="UP000070501"/>
    </source>
</evidence>
<reference evidence="4" key="1">
    <citation type="submission" date="2016-02" db="EMBL/GenBank/DDBJ databases">
        <title>Draft genome sequence of Microdochium bolleyi, a fungal endophyte of beachgrass.</title>
        <authorList>
            <consortium name="DOE Joint Genome Institute"/>
            <person name="David A.S."/>
            <person name="May G."/>
            <person name="Haridas S."/>
            <person name="Lim J."/>
            <person name="Wang M."/>
            <person name="Labutti K."/>
            <person name="Lipzen A."/>
            <person name="Barry K."/>
            <person name="Grigoriev I.V."/>
        </authorList>
    </citation>
    <scope>NUCLEOTIDE SEQUENCE [LARGE SCALE GENOMIC DNA]</scope>
    <source>
        <strain evidence="4">J235TASD1</strain>
    </source>
</reference>
<keyword evidence="4" id="KW-1185">Reference proteome</keyword>
<feature type="region of interest" description="Disordered" evidence="1">
    <location>
        <begin position="75"/>
        <end position="94"/>
    </location>
</feature>
<feature type="chain" id="PRO_5007293216" evidence="2">
    <location>
        <begin position="25"/>
        <end position="168"/>
    </location>
</feature>
<feature type="non-terminal residue" evidence="3">
    <location>
        <position position="168"/>
    </location>
</feature>
<dbReference type="InParanoid" id="A0A136IWV3"/>
<sequence length="168" mass="18238">MISPSDLGPRLLVLVLSKAKVLLAAPTANSNHRDNSCMVVNCLPVPGFLSSHSNNKVAQACKACLVKELRVHSGSQVPKDSSSSHKARSQANSSLRVRHLLQTFKDREARMTSSRDRPGASKLIRCQTLNSDSSLAQDPCNLKILARSKSVLRPLSNDSSRDLDFCSS</sequence>
<keyword evidence="2" id="KW-0732">Signal</keyword>
<dbReference type="AlphaFoldDB" id="A0A136IWV3"/>
<evidence type="ECO:0000313" key="3">
    <source>
        <dbReference type="EMBL" id="KXJ89382.1"/>
    </source>
</evidence>
<proteinExistence type="predicted"/>
<accession>A0A136IWV3</accession>
<evidence type="ECO:0000256" key="1">
    <source>
        <dbReference type="SAM" id="MobiDB-lite"/>
    </source>
</evidence>
<evidence type="ECO:0000256" key="2">
    <source>
        <dbReference type="SAM" id="SignalP"/>
    </source>
</evidence>
<dbReference type="Proteomes" id="UP000070501">
    <property type="component" value="Unassembled WGS sequence"/>
</dbReference>
<organism evidence="3 4">
    <name type="scientific">Microdochium bolleyi</name>
    <dbReference type="NCBI Taxonomy" id="196109"/>
    <lineage>
        <taxon>Eukaryota</taxon>
        <taxon>Fungi</taxon>
        <taxon>Dikarya</taxon>
        <taxon>Ascomycota</taxon>
        <taxon>Pezizomycotina</taxon>
        <taxon>Sordariomycetes</taxon>
        <taxon>Xylariomycetidae</taxon>
        <taxon>Xylariales</taxon>
        <taxon>Microdochiaceae</taxon>
        <taxon>Microdochium</taxon>
    </lineage>
</organism>
<feature type="signal peptide" evidence="2">
    <location>
        <begin position="1"/>
        <end position="24"/>
    </location>
</feature>